<organism evidence="1 2">
    <name type="scientific">Bacteroides nordii CL02T12C05</name>
    <dbReference type="NCBI Taxonomy" id="997884"/>
    <lineage>
        <taxon>Bacteria</taxon>
        <taxon>Pseudomonadati</taxon>
        <taxon>Bacteroidota</taxon>
        <taxon>Bacteroidia</taxon>
        <taxon>Bacteroidales</taxon>
        <taxon>Bacteroidaceae</taxon>
        <taxon>Bacteroides</taxon>
    </lineage>
</organism>
<dbReference type="AlphaFoldDB" id="I8WZQ3"/>
<comment type="caution">
    <text evidence="1">The sequence shown here is derived from an EMBL/GenBank/DDBJ whole genome shotgun (WGS) entry which is preliminary data.</text>
</comment>
<gene>
    <name evidence="1" type="ORF">HMPREF1068_04105</name>
</gene>
<protein>
    <submittedName>
        <fullName evidence="1">Agglutinin-1</fullName>
    </submittedName>
</protein>
<evidence type="ECO:0000313" key="1">
    <source>
        <dbReference type="EMBL" id="EIY44090.1"/>
    </source>
</evidence>
<keyword evidence="2" id="KW-1185">Reference proteome</keyword>
<dbReference type="HOGENOM" id="CLU_3421853_0_0_10"/>
<proteinExistence type="predicted"/>
<evidence type="ECO:0000313" key="2">
    <source>
        <dbReference type="Proteomes" id="UP000003089"/>
    </source>
</evidence>
<sequence length="24" mass="2848">MFPQNIALINVNYERYVLSSLCFL</sequence>
<dbReference type="Proteomes" id="UP000003089">
    <property type="component" value="Unassembled WGS sequence"/>
</dbReference>
<reference evidence="1 2" key="1">
    <citation type="submission" date="2012-02" db="EMBL/GenBank/DDBJ databases">
        <title>The Genome Sequence of Bacteroides nordii CL02T12C05.</title>
        <authorList>
            <consortium name="The Broad Institute Genome Sequencing Platform"/>
            <person name="Earl A."/>
            <person name="Ward D."/>
            <person name="Feldgarden M."/>
            <person name="Gevers D."/>
            <person name="Zitomersky N.L."/>
            <person name="Coyne M.J."/>
            <person name="Comstock L.E."/>
            <person name="Young S.K."/>
            <person name="Zeng Q."/>
            <person name="Gargeya S."/>
            <person name="Fitzgerald M."/>
            <person name="Haas B."/>
            <person name="Abouelleil A."/>
            <person name="Alvarado L."/>
            <person name="Arachchi H.M."/>
            <person name="Berlin A."/>
            <person name="Chapman S.B."/>
            <person name="Gearin G."/>
            <person name="Goldberg J."/>
            <person name="Griggs A."/>
            <person name="Gujja S."/>
            <person name="Hansen M."/>
            <person name="Heiman D."/>
            <person name="Howarth C."/>
            <person name="Larimer J."/>
            <person name="Lui A."/>
            <person name="MacDonald P.J.P."/>
            <person name="McCowen C."/>
            <person name="Montmayeur A."/>
            <person name="Murphy C."/>
            <person name="Neiman D."/>
            <person name="Pearson M."/>
            <person name="Priest M."/>
            <person name="Roberts A."/>
            <person name="Saif S."/>
            <person name="Shea T."/>
            <person name="Sisk P."/>
            <person name="Stolte C."/>
            <person name="Sykes S."/>
            <person name="Wortman J."/>
            <person name="Nusbaum C."/>
            <person name="Birren B."/>
        </authorList>
    </citation>
    <scope>NUCLEOTIDE SEQUENCE [LARGE SCALE GENOMIC DNA]</scope>
    <source>
        <strain evidence="1 2">CL02T12C05</strain>
    </source>
</reference>
<name>I8WZQ3_9BACE</name>
<accession>I8WZQ3</accession>
<dbReference type="STRING" id="997884.HMPREF1068_04105"/>
<dbReference type="EMBL" id="AGXS01000027">
    <property type="protein sequence ID" value="EIY44090.1"/>
    <property type="molecule type" value="Genomic_DNA"/>
</dbReference>
<feature type="non-terminal residue" evidence="1">
    <location>
        <position position="24"/>
    </location>
</feature>